<dbReference type="InterPro" id="IPR000330">
    <property type="entry name" value="SNF2_N"/>
</dbReference>
<feature type="domain" description="Helicase C-terminal" evidence="6">
    <location>
        <begin position="580"/>
        <end position="731"/>
    </location>
</feature>
<dbReference type="InterPro" id="IPR027417">
    <property type="entry name" value="P-loop_NTPase"/>
</dbReference>
<dbReference type="SMART" id="SM00490">
    <property type="entry name" value="HELICc"/>
    <property type="match status" value="1"/>
</dbReference>
<dbReference type="InterPro" id="IPR038718">
    <property type="entry name" value="SNF2-like_sf"/>
</dbReference>
<feature type="region of interest" description="Disordered" evidence="4">
    <location>
        <begin position="151"/>
        <end position="187"/>
    </location>
</feature>
<evidence type="ECO:0000259" key="6">
    <source>
        <dbReference type="PROSITE" id="PS51194"/>
    </source>
</evidence>
<dbReference type="CDD" id="cd18793">
    <property type="entry name" value="SF2_C_SNF"/>
    <property type="match status" value="1"/>
</dbReference>
<keyword evidence="1" id="KW-0547">Nucleotide-binding</keyword>
<dbReference type="PROSITE" id="PS51192">
    <property type="entry name" value="HELICASE_ATP_BIND_1"/>
    <property type="match status" value="1"/>
</dbReference>
<keyword evidence="7" id="KW-0347">Helicase</keyword>
<dbReference type="SUPFAM" id="SSF52540">
    <property type="entry name" value="P-loop containing nucleoside triphosphate hydrolases"/>
    <property type="match status" value="2"/>
</dbReference>
<keyword evidence="2" id="KW-0378">Hydrolase</keyword>
<name>A0ABX6EQX4_KLUMA</name>
<accession>A0ABX6EQX4</accession>
<dbReference type="Pfam" id="PF00271">
    <property type="entry name" value="Helicase_C"/>
    <property type="match status" value="1"/>
</dbReference>
<dbReference type="SMART" id="SM00487">
    <property type="entry name" value="DEXDc"/>
    <property type="match status" value="1"/>
</dbReference>
<evidence type="ECO:0000256" key="2">
    <source>
        <dbReference type="ARBA" id="ARBA00022801"/>
    </source>
</evidence>
<proteinExistence type="predicted"/>
<evidence type="ECO:0000313" key="8">
    <source>
        <dbReference type="Proteomes" id="UP000422736"/>
    </source>
</evidence>
<dbReference type="Gene3D" id="3.40.50.300">
    <property type="entry name" value="P-loop containing nucleotide triphosphate hydrolases"/>
    <property type="match status" value="1"/>
</dbReference>
<sequence>MALDIVEMMKRSKPVVRNCNKAAVNYKEKSENDLSADVYLESDSDSDEKKGVNMSETPVWLDGSDDDDTMLDSDDSDESDKELDELLEEKQKDEKNKNKEEEKDLGKDVNFENDAHTVSLKIKKLQEFVKQSQVYSGIIADTLLERAGQSNEVAEPAKKKQKKDVIQAVTEASNSTSNSSSTSTQPSLLKNCQLKPYQQEGLNWLITLYENGLNGILADEMGLGKTIQSIALLAFIYEMDTKGPFLIAAPLSTVDNWINEFGRFAPDIPVLKYHNREGQASRHRMLKKFFKQNNNEGVIVTSYEIIIRDIEMILSYQWKFLIVDEGHRLKNINCKLIRELKRINTSNRLLLTGTPLQNNLSELWSLLNFILPDIFSDFEIFNKWFDFSELDLESSSEKLTKLINDELEKNLISNLHTILKPFLLRRLKKNVLAGSLPPKREYIIECPVTPLQKKFYKQALKKNLKTSVTKQAIKEFFTLNSKHIGRVSNKAIREFIDWKLGTTDGDSLQLQDPEHDKTMQKMDILYKEHIHRELLNKRLQNMMVQLRQVVNSTYLFYFPFLDPADMTLENLLKTSGKLQVLQKLVPELIKQNHKVLIFSQFVSMLDLIEDWCDLNNFKSCRIDGSMQNDSRKDQIHEFSKRGSKANIFLLSTRAAGLGINLTAADSVIIFDSDWNPQVDLQAMDRAHRIGQTKPVIVYRLYCDNTIENVIMTRAVNKRKLEKLVIQMGKFNTLKKLAFNEQSFLKMNGPSSSTKQPGNKDLVKELSQLLMSNETNIGQTDTSRIESSGDILDDNEMHELLDRTASAYLPHDNKKTSFNHIRLFETTSGFDN</sequence>
<feature type="domain" description="Helicase ATP-binding" evidence="5">
    <location>
        <begin position="206"/>
        <end position="373"/>
    </location>
</feature>
<evidence type="ECO:0000256" key="1">
    <source>
        <dbReference type="ARBA" id="ARBA00022741"/>
    </source>
</evidence>
<feature type="compositionally biased region" description="Low complexity" evidence="4">
    <location>
        <begin position="173"/>
        <end position="184"/>
    </location>
</feature>
<feature type="compositionally biased region" description="Acidic residues" evidence="4">
    <location>
        <begin position="63"/>
        <end position="87"/>
    </location>
</feature>
<dbReference type="EMBL" id="CP015055">
    <property type="protein sequence ID" value="QGN14718.1"/>
    <property type="molecule type" value="Genomic_DNA"/>
</dbReference>
<dbReference type="PANTHER" id="PTHR10799">
    <property type="entry name" value="SNF2/RAD54 HELICASE FAMILY"/>
    <property type="match status" value="1"/>
</dbReference>
<dbReference type="InterPro" id="IPR001650">
    <property type="entry name" value="Helicase_C-like"/>
</dbReference>
<dbReference type="InterPro" id="IPR014001">
    <property type="entry name" value="Helicase_ATP-bd"/>
</dbReference>
<keyword evidence="8" id="KW-1185">Reference proteome</keyword>
<evidence type="ECO:0000256" key="4">
    <source>
        <dbReference type="SAM" id="MobiDB-lite"/>
    </source>
</evidence>
<dbReference type="PROSITE" id="PS51194">
    <property type="entry name" value="HELICASE_CTER"/>
    <property type="match status" value="1"/>
</dbReference>
<dbReference type="Pfam" id="PF00176">
    <property type="entry name" value="SNF2-rel_dom"/>
    <property type="match status" value="1"/>
</dbReference>
<protein>
    <submittedName>
        <fullName evidence="7">ATP-dependent helicase YFR038W</fullName>
    </submittedName>
</protein>
<gene>
    <name evidence="7" type="primary">IRC5</name>
    <name evidence="7" type="ORF">FIM1_1386</name>
</gene>
<evidence type="ECO:0000313" key="7">
    <source>
        <dbReference type="EMBL" id="QGN14718.1"/>
    </source>
</evidence>
<feature type="compositionally biased region" description="Basic and acidic residues" evidence="4">
    <location>
        <begin position="88"/>
        <end position="108"/>
    </location>
</feature>
<dbReference type="GO" id="GO:0004386">
    <property type="term" value="F:helicase activity"/>
    <property type="evidence" value="ECO:0007669"/>
    <property type="project" value="UniProtKB-KW"/>
</dbReference>
<feature type="region of interest" description="Disordered" evidence="4">
    <location>
        <begin position="27"/>
        <end position="108"/>
    </location>
</feature>
<reference evidence="7 8" key="2">
    <citation type="submission" date="2019-11" db="EMBL/GenBank/DDBJ databases">
        <authorList>
            <person name="Lu H."/>
        </authorList>
    </citation>
    <scope>NUCLEOTIDE SEQUENCE [LARGE SCALE GENOMIC DNA]</scope>
    <source>
        <strain evidence="7 8">FIM1</strain>
    </source>
</reference>
<evidence type="ECO:0000256" key="3">
    <source>
        <dbReference type="ARBA" id="ARBA00022840"/>
    </source>
</evidence>
<dbReference type="InterPro" id="IPR049730">
    <property type="entry name" value="SNF2/RAD54-like_C"/>
</dbReference>
<reference evidence="7 8" key="1">
    <citation type="submission" date="2016-03" db="EMBL/GenBank/DDBJ databases">
        <title>How can Kluyveromyces marxianus grow so fast - potential evolutionary course in Saccharomyces Complex revealed by comparative genomics.</title>
        <authorList>
            <person name="Mo W."/>
            <person name="Lu W."/>
            <person name="Yang X."/>
            <person name="Qi J."/>
            <person name="Lv H."/>
        </authorList>
    </citation>
    <scope>NUCLEOTIDE SEQUENCE [LARGE SCALE GENOMIC DNA]</scope>
    <source>
        <strain evidence="7 8">FIM1</strain>
    </source>
</reference>
<keyword evidence="3" id="KW-0067">ATP-binding</keyword>
<dbReference type="Gene3D" id="3.40.50.10810">
    <property type="entry name" value="Tandem AAA-ATPase domain"/>
    <property type="match status" value="1"/>
</dbReference>
<evidence type="ECO:0000259" key="5">
    <source>
        <dbReference type="PROSITE" id="PS51192"/>
    </source>
</evidence>
<dbReference type="Proteomes" id="UP000422736">
    <property type="component" value="Chromosome 2"/>
</dbReference>
<organism evidence="7 8">
    <name type="scientific">Kluyveromyces marxianus</name>
    <name type="common">Yeast</name>
    <name type="synonym">Candida kefyr</name>
    <dbReference type="NCBI Taxonomy" id="4911"/>
    <lineage>
        <taxon>Eukaryota</taxon>
        <taxon>Fungi</taxon>
        <taxon>Dikarya</taxon>
        <taxon>Ascomycota</taxon>
        <taxon>Saccharomycotina</taxon>
        <taxon>Saccharomycetes</taxon>
        <taxon>Saccharomycetales</taxon>
        <taxon>Saccharomycetaceae</taxon>
        <taxon>Kluyveromyces</taxon>
    </lineage>
</organism>